<evidence type="ECO:0000313" key="1">
    <source>
        <dbReference type="EMBL" id="KAH9528742.1"/>
    </source>
</evidence>
<reference evidence="1" key="2">
    <citation type="journal article" date="2022" name="Res Sq">
        <title>Comparative Genomics Reveals Insights into the Divergent Evolution of Astigmatic Mites and Household Pest Adaptations.</title>
        <authorList>
            <person name="Xiong Q."/>
            <person name="Wan A.T.-Y."/>
            <person name="Liu X.-Y."/>
            <person name="Fung C.S.-H."/>
            <person name="Xiao X."/>
            <person name="Malainual N."/>
            <person name="Hou J."/>
            <person name="Wang L."/>
            <person name="Wang M."/>
            <person name="Yang K."/>
            <person name="Cui Y."/>
            <person name="Leung E."/>
            <person name="Nong W."/>
            <person name="Shin S.-K."/>
            <person name="Au S."/>
            <person name="Jeong K.Y."/>
            <person name="Chew F.T."/>
            <person name="Hui J."/>
            <person name="Leung T.F."/>
            <person name="Tungtrongchitr A."/>
            <person name="Zhong N."/>
            <person name="Liu Z."/>
            <person name="Tsui S."/>
        </authorList>
    </citation>
    <scope>NUCLEOTIDE SEQUENCE</scope>
    <source>
        <strain evidence="1">Derf</strain>
        <tissue evidence="1">Whole organism</tissue>
    </source>
</reference>
<evidence type="ECO:0000313" key="2">
    <source>
        <dbReference type="Proteomes" id="UP000790347"/>
    </source>
</evidence>
<comment type="caution">
    <text evidence="1">The sequence shown here is derived from an EMBL/GenBank/DDBJ whole genome shotgun (WGS) entry which is preliminary data.</text>
</comment>
<organism evidence="1 2">
    <name type="scientific">Dermatophagoides farinae</name>
    <name type="common">American house dust mite</name>
    <dbReference type="NCBI Taxonomy" id="6954"/>
    <lineage>
        <taxon>Eukaryota</taxon>
        <taxon>Metazoa</taxon>
        <taxon>Ecdysozoa</taxon>
        <taxon>Arthropoda</taxon>
        <taxon>Chelicerata</taxon>
        <taxon>Arachnida</taxon>
        <taxon>Acari</taxon>
        <taxon>Acariformes</taxon>
        <taxon>Sarcoptiformes</taxon>
        <taxon>Astigmata</taxon>
        <taxon>Psoroptidia</taxon>
        <taxon>Analgoidea</taxon>
        <taxon>Pyroglyphidae</taxon>
        <taxon>Dermatophagoidinae</taxon>
        <taxon>Dermatophagoides</taxon>
    </lineage>
</organism>
<sequence length="95" mass="10643">MPNSCAKWLNPNFSRKSATIVGDLTNSKQAISCDFSKIFTLPNYWNKVTTAKHLTDTGREKLSGLGDTTNDFRTSTPPSFSNNVQYLVPKWIGRD</sequence>
<keyword evidence="2" id="KW-1185">Reference proteome</keyword>
<dbReference type="Proteomes" id="UP000790347">
    <property type="component" value="Unassembled WGS sequence"/>
</dbReference>
<dbReference type="AlphaFoldDB" id="A0A922IB31"/>
<name>A0A922IB31_DERFA</name>
<gene>
    <name evidence="1" type="ORF">DERF_002659</name>
</gene>
<protein>
    <submittedName>
        <fullName evidence="1">Uncharacterized protein</fullName>
    </submittedName>
</protein>
<proteinExistence type="predicted"/>
<accession>A0A922IB31</accession>
<dbReference type="EMBL" id="ASGP02000001">
    <property type="protein sequence ID" value="KAH9528742.1"/>
    <property type="molecule type" value="Genomic_DNA"/>
</dbReference>
<reference evidence="1" key="1">
    <citation type="submission" date="2013-05" db="EMBL/GenBank/DDBJ databases">
        <authorList>
            <person name="Yim A.K.Y."/>
            <person name="Chan T.F."/>
            <person name="Ji K.M."/>
            <person name="Liu X.Y."/>
            <person name="Zhou J.W."/>
            <person name="Li R.Q."/>
            <person name="Yang K.Y."/>
            <person name="Li J."/>
            <person name="Li M."/>
            <person name="Law P.T.W."/>
            <person name="Wu Y.L."/>
            <person name="Cai Z.L."/>
            <person name="Qin H."/>
            <person name="Bao Y."/>
            <person name="Leung R.K.K."/>
            <person name="Ng P.K.S."/>
            <person name="Zou J."/>
            <person name="Zhong X.J."/>
            <person name="Ran P.X."/>
            <person name="Zhong N.S."/>
            <person name="Liu Z.G."/>
            <person name="Tsui S.K.W."/>
        </authorList>
    </citation>
    <scope>NUCLEOTIDE SEQUENCE</scope>
    <source>
        <strain evidence="1">Derf</strain>
        <tissue evidence="1">Whole organism</tissue>
    </source>
</reference>